<comment type="pathway">
    <text evidence="2 8">Cofactor biosynthesis; thiamine diphosphate biosynthesis.</text>
</comment>
<keyword evidence="12" id="KW-1185">Reference proteome</keyword>
<comment type="catalytic activity">
    <reaction evidence="7 8">
        <text>[ThiS sulfur-carrier protein]-C-terminal-Gly-aminoethanethioate + 2-iminoacetate + 1-deoxy-D-xylulose 5-phosphate = [ThiS sulfur-carrier protein]-C-terminal Gly-Gly + 2-[(2R,5Z)-2-carboxy-4-methylthiazol-5(2H)-ylidene]ethyl phosphate + 2 H2O + H(+)</text>
        <dbReference type="Rhea" id="RHEA:26297"/>
        <dbReference type="Rhea" id="RHEA-COMP:12909"/>
        <dbReference type="Rhea" id="RHEA-COMP:19908"/>
        <dbReference type="ChEBI" id="CHEBI:15377"/>
        <dbReference type="ChEBI" id="CHEBI:15378"/>
        <dbReference type="ChEBI" id="CHEBI:57792"/>
        <dbReference type="ChEBI" id="CHEBI:62899"/>
        <dbReference type="ChEBI" id="CHEBI:77846"/>
        <dbReference type="ChEBI" id="CHEBI:90778"/>
        <dbReference type="ChEBI" id="CHEBI:232372"/>
        <dbReference type="EC" id="2.8.1.10"/>
    </reaction>
</comment>
<dbReference type="HAMAP" id="MF_00443">
    <property type="entry name" value="ThiG"/>
    <property type="match status" value="1"/>
</dbReference>
<keyword evidence="5 8" id="KW-0784">Thiamine biosynthesis</keyword>
<dbReference type="AlphaFoldDB" id="A9BDA8"/>
<dbReference type="EC" id="2.8.1.10" evidence="3 8"/>
<dbReference type="STRING" id="93059.P9211_17901"/>
<organism evidence="11 12">
    <name type="scientific">Prochlorococcus marinus (strain MIT 9211)</name>
    <dbReference type="NCBI Taxonomy" id="93059"/>
    <lineage>
        <taxon>Bacteria</taxon>
        <taxon>Bacillati</taxon>
        <taxon>Cyanobacteriota</taxon>
        <taxon>Cyanophyceae</taxon>
        <taxon>Synechococcales</taxon>
        <taxon>Prochlorococcaceae</taxon>
        <taxon>Prochlorococcus</taxon>
    </lineage>
</organism>
<dbReference type="Proteomes" id="UP000000788">
    <property type="component" value="Chromosome"/>
</dbReference>
<reference evidence="11 12" key="1">
    <citation type="journal article" date="2007" name="PLoS Genet.">
        <title>Patterns and implications of gene gain and loss in the evolution of Prochlorococcus.</title>
        <authorList>
            <person name="Kettler G.C."/>
            <person name="Martiny A.C."/>
            <person name="Huang K."/>
            <person name="Zucker J."/>
            <person name="Coleman M.L."/>
            <person name="Rodrigue S."/>
            <person name="Chen F."/>
            <person name="Lapidus A."/>
            <person name="Ferriera S."/>
            <person name="Johnson J."/>
            <person name="Steglich C."/>
            <person name="Church G.M."/>
            <person name="Richardson P."/>
            <person name="Chisholm S.W."/>
        </authorList>
    </citation>
    <scope>NUCLEOTIDE SEQUENCE [LARGE SCALE GENOMIC DNA]</scope>
    <source>
        <strain evidence="12">MIT 9211</strain>
    </source>
</reference>
<evidence type="ECO:0000256" key="9">
    <source>
        <dbReference type="SAM" id="MobiDB-lite"/>
    </source>
</evidence>
<keyword evidence="4 8" id="KW-0808">Transferase</keyword>
<name>A9BDA8_PROM4</name>
<feature type="region of interest" description="Disordered" evidence="9">
    <location>
        <begin position="253"/>
        <end position="275"/>
    </location>
</feature>
<accession>A9BDA8</accession>
<dbReference type="PANTHER" id="PTHR34266">
    <property type="entry name" value="THIAZOLE SYNTHASE"/>
    <property type="match status" value="1"/>
</dbReference>
<gene>
    <name evidence="8 11" type="primary">thiG</name>
    <name evidence="11" type="ordered locus">P9211_17901</name>
</gene>
<evidence type="ECO:0000313" key="12">
    <source>
        <dbReference type="Proteomes" id="UP000000788"/>
    </source>
</evidence>
<evidence type="ECO:0000256" key="3">
    <source>
        <dbReference type="ARBA" id="ARBA00011960"/>
    </source>
</evidence>
<dbReference type="PANTHER" id="PTHR34266:SF2">
    <property type="entry name" value="THIAZOLE SYNTHASE"/>
    <property type="match status" value="1"/>
</dbReference>
<dbReference type="SUPFAM" id="SSF110399">
    <property type="entry name" value="ThiG-like"/>
    <property type="match status" value="1"/>
</dbReference>
<dbReference type="Gene3D" id="3.20.20.70">
    <property type="entry name" value="Aldolase class I"/>
    <property type="match status" value="1"/>
</dbReference>
<dbReference type="Pfam" id="PF05690">
    <property type="entry name" value="ThiG"/>
    <property type="match status" value="1"/>
</dbReference>
<dbReference type="UniPathway" id="UPA00060"/>
<feature type="binding site" evidence="8">
    <location>
        <begin position="219"/>
        <end position="220"/>
    </location>
    <ligand>
        <name>1-deoxy-D-xylulose 5-phosphate</name>
        <dbReference type="ChEBI" id="CHEBI:57792"/>
    </ligand>
</feature>
<dbReference type="GO" id="GO:0005737">
    <property type="term" value="C:cytoplasm"/>
    <property type="evidence" value="ECO:0007669"/>
    <property type="project" value="UniProtKB-SubCell"/>
</dbReference>
<evidence type="ECO:0000256" key="4">
    <source>
        <dbReference type="ARBA" id="ARBA00022679"/>
    </source>
</evidence>
<evidence type="ECO:0000256" key="5">
    <source>
        <dbReference type="ARBA" id="ARBA00022977"/>
    </source>
</evidence>
<protein>
    <recommendedName>
        <fullName evidence="3 8">Thiazole synthase</fullName>
        <ecNumber evidence="3 8">2.8.1.10</ecNumber>
    </recommendedName>
</protein>
<feature type="compositionally biased region" description="Polar residues" evidence="9">
    <location>
        <begin position="257"/>
        <end position="275"/>
    </location>
</feature>
<sequence length="275" mass="29638">MIMKLGQDLLKIGTKNFKSRLLTGTGKYKNFEEMNESLKSSQCEIVTVAVRRVQSLEAGHIGLMQSINWKKFWMLPNTAGCSNAEEAIRVARLGRELAKLSGQEENNFIKLEVIPDKKYLLPDPLGTLEAAEQLIKEKFEVLPYINADPLLAKRLEELGCATVMPLGSAIGSAQGLLNQSNIQIIIENCNVPVIVDAGIGVPSHAAKAMEIGADAVLINSAIALAKEPPMMANAMNKAVQAGREAFMAGKLEERSVANPSSPSSGLISTPNIAIQ</sequence>
<dbReference type="GO" id="GO:0009229">
    <property type="term" value="P:thiamine diphosphate biosynthetic process"/>
    <property type="evidence" value="ECO:0007669"/>
    <property type="project" value="UniProtKB-UniRule"/>
</dbReference>
<evidence type="ECO:0000259" key="10">
    <source>
        <dbReference type="Pfam" id="PF05690"/>
    </source>
</evidence>
<evidence type="ECO:0000313" key="11">
    <source>
        <dbReference type="EMBL" id="ABX09721.1"/>
    </source>
</evidence>
<dbReference type="EMBL" id="CP000878">
    <property type="protein sequence ID" value="ABX09721.1"/>
    <property type="molecule type" value="Genomic_DNA"/>
</dbReference>
<comment type="similarity">
    <text evidence="8">Belongs to the ThiG family.</text>
</comment>
<feature type="binding site" evidence="8">
    <location>
        <begin position="197"/>
        <end position="198"/>
    </location>
    <ligand>
        <name>1-deoxy-D-xylulose 5-phosphate</name>
        <dbReference type="ChEBI" id="CHEBI:57792"/>
    </ligand>
</feature>
<dbReference type="eggNOG" id="COG2022">
    <property type="taxonomic scope" value="Bacteria"/>
</dbReference>
<dbReference type="CDD" id="cd04728">
    <property type="entry name" value="ThiG"/>
    <property type="match status" value="1"/>
</dbReference>
<dbReference type="HOGENOM" id="CLU_062233_1_0_3"/>
<dbReference type="InterPro" id="IPR033983">
    <property type="entry name" value="Thiazole_synthase_ThiG"/>
</dbReference>
<proteinExistence type="inferred from homology"/>
<evidence type="ECO:0000256" key="1">
    <source>
        <dbReference type="ARBA" id="ARBA00002834"/>
    </source>
</evidence>
<comment type="function">
    <text evidence="1 8">Catalyzes the rearrangement of 1-deoxy-D-xylulose 5-phosphate (DXP) to produce the thiazole phosphate moiety of thiamine. Sulfur is provided by the thiocarboxylate moiety of the carrier protein ThiS. In vitro, sulfur can be provided by H(2)S.</text>
</comment>
<dbReference type="InterPro" id="IPR013785">
    <property type="entry name" value="Aldolase_TIM"/>
</dbReference>
<feature type="active site" description="Schiff-base intermediate with DXP" evidence="8">
    <location>
        <position position="110"/>
    </location>
</feature>
<evidence type="ECO:0000256" key="7">
    <source>
        <dbReference type="ARBA" id="ARBA00049897"/>
    </source>
</evidence>
<dbReference type="InterPro" id="IPR008867">
    <property type="entry name" value="ThiG"/>
</dbReference>
<dbReference type="GO" id="GO:1990107">
    <property type="term" value="F:thiazole synthase activity"/>
    <property type="evidence" value="ECO:0007669"/>
    <property type="project" value="UniProtKB-EC"/>
</dbReference>
<comment type="subunit">
    <text evidence="8">Homotetramer. Forms heterodimers with either ThiH or ThiS.</text>
</comment>
<feature type="domain" description="Thiazole synthase ThiG" evidence="10">
    <location>
        <begin position="11"/>
        <end position="262"/>
    </location>
</feature>
<evidence type="ECO:0000256" key="8">
    <source>
        <dbReference type="HAMAP-Rule" id="MF_00443"/>
    </source>
</evidence>
<keyword evidence="8" id="KW-0963">Cytoplasm</keyword>
<keyword evidence="6 8" id="KW-0704">Schiff base</keyword>
<dbReference type="KEGG" id="pmj:P9211_17901"/>
<evidence type="ECO:0000256" key="6">
    <source>
        <dbReference type="ARBA" id="ARBA00023270"/>
    </source>
</evidence>
<evidence type="ECO:0000256" key="2">
    <source>
        <dbReference type="ARBA" id="ARBA00004948"/>
    </source>
</evidence>
<feature type="binding site" evidence="8">
    <location>
        <position position="171"/>
    </location>
    <ligand>
        <name>1-deoxy-D-xylulose 5-phosphate</name>
        <dbReference type="ChEBI" id="CHEBI:57792"/>
    </ligand>
</feature>
<comment type="subcellular location">
    <subcellularLocation>
        <location evidence="8">Cytoplasm</location>
    </subcellularLocation>
</comment>